<dbReference type="GeneID" id="83057907"/>
<dbReference type="PANTHER" id="PTHR36836:SF1">
    <property type="entry name" value="COLANIC ACID BIOSYNTHESIS PROTEIN WCAK"/>
    <property type="match status" value="1"/>
</dbReference>
<dbReference type="InterPro" id="IPR007345">
    <property type="entry name" value="Polysacch_pyruvyl_Trfase"/>
</dbReference>
<dbReference type="EMBL" id="CP016757">
    <property type="protein sequence ID" value="ANZ45126.1"/>
    <property type="molecule type" value="Genomic_DNA"/>
</dbReference>
<keyword evidence="2" id="KW-0808">Transferase</keyword>
<sequence length="336" mass="35802">MGKKYDVLLLGYYGFGNLGDELLAEAAVSLLREAGVAQSRIAILSSAPADSEERFGVVSFNRWRLGEVTKACSESRTLLLGGGGLFQDSTSLRSCLYYCAVMLIAKVKGLRIWAVGQSVGPLRSKAARAVARLALSLCSYISVRDESSLKMAGELGLSAELTPDLVMSLAPEKNAVKEPLILFNARPGYGDLARKAAARCREAAEANGCEVRGVALAAEDAAEIERLRSLQDVKIRDIITVRNLEEFSAAIKGASGAVGMRLHFLVLCLLAGIPLAGCAYDPKVLGFCMRYNVEVVGEDPIRLGKLNDDTVQSEAAAAVREKFTAGLRGVLGDING</sequence>
<dbReference type="STRING" id="1197717.BED41_08600"/>
<evidence type="ECO:0000313" key="3">
    <source>
        <dbReference type="Proteomes" id="UP000093044"/>
    </source>
</evidence>
<accession>A0A1B2I593</accession>
<dbReference type="RefSeq" id="WP_066744882.1">
    <property type="nucleotide sequence ID" value="NZ_CATWZH010000003.1"/>
</dbReference>
<dbReference type="GO" id="GO:0016740">
    <property type="term" value="F:transferase activity"/>
    <property type="evidence" value="ECO:0007669"/>
    <property type="project" value="UniProtKB-KW"/>
</dbReference>
<evidence type="ECO:0000259" key="1">
    <source>
        <dbReference type="Pfam" id="PF04230"/>
    </source>
</evidence>
<dbReference type="InterPro" id="IPR019896">
    <property type="entry name" value="Polysacch_pyruvyl_Trfase_CsaB"/>
</dbReference>
<proteinExistence type="predicted"/>
<dbReference type="NCBIfam" id="TIGR03609">
    <property type="entry name" value="S_layer_CsaB"/>
    <property type="match status" value="1"/>
</dbReference>
<reference evidence="2" key="1">
    <citation type="submission" date="2016-08" db="EMBL/GenBank/DDBJ databases">
        <title>Complete genome of Cloacibacillus porcorum.</title>
        <authorList>
            <person name="Looft T."/>
            <person name="Bayles D.O."/>
            <person name="Alt D.P."/>
        </authorList>
    </citation>
    <scope>NUCLEOTIDE SEQUENCE [LARGE SCALE GENOMIC DNA]</scope>
    <source>
        <strain evidence="2">CL-84</strain>
    </source>
</reference>
<gene>
    <name evidence="2" type="ORF">BED41_08600</name>
</gene>
<name>A0A1B2I593_9BACT</name>
<dbReference type="Pfam" id="PF04230">
    <property type="entry name" value="PS_pyruv_trans"/>
    <property type="match status" value="1"/>
</dbReference>
<keyword evidence="3" id="KW-1185">Reference proteome</keyword>
<evidence type="ECO:0000313" key="2">
    <source>
        <dbReference type="EMBL" id="ANZ45126.1"/>
    </source>
</evidence>
<dbReference type="KEGG" id="cpor:BED41_08600"/>
<dbReference type="PANTHER" id="PTHR36836">
    <property type="entry name" value="COLANIC ACID BIOSYNTHESIS PROTEIN WCAK"/>
    <property type="match status" value="1"/>
</dbReference>
<feature type="domain" description="Polysaccharide pyruvyl transferase" evidence="1">
    <location>
        <begin position="17"/>
        <end position="282"/>
    </location>
</feature>
<organism evidence="2 3">
    <name type="scientific">Cloacibacillus porcorum</name>
    <dbReference type="NCBI Taxonomy" id="1197717"/>
    <lineage>
        <taxon>Bacteria</taxon>
        <taxon>Thermotogati</taxon>
        <taxon>Synergistota</taxon>
        <taxon>Synergistia</taxon>
        <taxon>Synergistales</taxon>
        <taxon>Synergistaceae</taxon>
        <taxon>Cloacibacillus</taxon>
    </lineage>
</organism>
<dbReference type="Proteomes" id="UP000093044">
    <property type="component" value="Chromosome"/>
</dbReference>
<dbReference type="AlphaFoldDB" id="A0A1B2I593"/>
<protein>
    <submittedName>
        <fullName evidence="2">Polysaccharide pyruvyl transferase CsaB</fullName>
    </submittedName>
</protein>